<reference evidence="3" key="1">
    <citation type="submission" date="2009-01" db="EMBL/GenBank/DDBJ databases">
        <title>Complete sequence of plasmid1 Cyanothece sp. PCC 7425.</title>
        <authorList>
            <consortium name="US DOE Joint Genome Institute"/>
            <person name="Lucas S."/>
            <person name="Copeland A."/>
            <person name="Lapidus A."/>
            <person name="Glavina del Rio T."/>
            <person name="Dalin E."/>
            <person name="Tice H."/>
            <person name="Bruce D."/>
            <person name="Goodwin L."/>
            <person name="Pitluck S."/>
            <person name="Sims D."/>
            <person name="Meineke L."/>
            <person name="Brettin T."/>
            <person name="Detter J.C."/>
            <person name="Han C."/>
            <person name="Larimer F."/>
            <person name="Land M."/>
            <person name="Hauser L."/>
            <person name="Kyrpides N."/>
            <person name="Ovchinnikova G."/>
            <person name="Liberton M."/>
            <person name="Stoeckel J."/>
            <person name="Banerjee A."/>
            <person name="Singh A."/>
            <person name="Page L."/>
            <person name="Sato H."/>
            <person name="Zhao L."/>
            <person name="Sherman L."/>
            <person name="Pakrasi H."/>
            <person name="Richardson P."/>
        </authorList>
    </citation>
    <scope>NUCLEOTIDE SEQUENCE</scope>
    <source>
        <strain evidence="3">PCC 7425</strain>
        <plasmid evidence="3">pP742501</plasmid>
    </source>
</reference>
<sequence length="440" mass="48238">MAEIQQRLEQIATQFGDKDKISIFLGRDKLYSGKAISEATLERLEVALRSPASESLVLRVMEGKELIYRSAKGEVTLDAKGMGSHWQAQPAPELEASSESEKTGLNAEPAASHLTDRIPSLSPSLYPQQVVNASHLPESIAWAVIEPQLIERLHSQSESEPTQISSSLSSPPGAIVLVDSRKDLVPFPLQPTEPQLDQQMWQILNPPEATNYASLEQALVAANARIDALQAQLEQTQVKLSTLAKEVQEQGLQHWAQSKVQDISHTSKLIAEQAKTRLMQWMQVKTEQVKEVMTEKVTELKTVTQEKIDGAKVAAAETVEGLKTAAQLGAIALKEGIRTGVNEFLSPVNAQDVERVGRHIVQTYGDGRTYERAATHAFHLSSGGEFSVTRRSDGRIIFANGELTQAADARDILKLNSLPGLLDQIQARQPQRGQQMEVGA</sequence>
<protein>
    <submittedName>
        <fullName evidence="3">Uncharacterized protein</fullName>
    </submittedName>
</protein>
<dbReference type="HOGENOM" id="CLU_622175_0_0_3"/>
<dbReference type="OrthoDB" id="476951at2"/>
<proteinExistence type="predicted"/>
<name>B8HZ06_CYAP4</name>
<keyword evidence="3" id="KW-0614">Plasmid</keyword>
<evidence type="ECO:0000256" key="1">
    <source>
        <dbReference type="SAM" id="Coils"/>
    </source>
</evidence>
<gene>
    <name evidence="3" type="ordered locus">Cyan7425_5395</name>
</gene>
<evidence type="ECO:0000256" key="2">
    <source>
        <dbReference type="SAM" id="MobiDB-lite"/>
    </source>
</evidence>
<organism evidence="3">
    <name type="scientific">Cyanothece sp. (strain PCC 7425 / ATCC 29141)</name>
    <dbReference type="NCBI Taxonomy" id="395961"/>
    <lineage>
        <taxon>Bacteria</taxon>
        <taxon>Bacillati</taxon>
        <taxon>Cyanobacteriota</taxon>
        <taxon>Cyanophyceae</taxon>
        <taxon>Gomontiellales</taxon>
        <taxon>Cyanothecaceae</taxon>
        <taxon>Cyanothece</taxon>
    </lineage>
</organism>
<accession>B8HZ06</accession>
<feature type="coiled-coil region" evidence="1">
    <location>
        <begin position="212"/>
        <end position="246"/>
    </location>
</feature>
<feature type="region of interest" description="Disordered" evidence="2">
    <location>
        <begin position="81"/>
        <end position="111"/>
    </location>
</feature>
<keyword evidence="1" id="KW-0175">Coiled coil</keyword>
<dbReference type="EMBL" id="CP001345">
    <property type="protein sequence ID" value="ACL47654.1"/>
    <property type="molecule type" value="Genomic_DNA"/>
</dbReference>
<dbReference type="AlphaFoldDB" id="B8HZ06"/>
<geneLocation type="plasmid" evidence="3">
    <name>pP742501</name>
</geneLocation>
<evidence type="ECO:0000313" key="3">
    <source>
        <dbReference type="EMBL" id="ACL47654.1"/>
    </source>
</evidence>
<dbReference type="KEGG" id="cyn:Cyan7425_5395"/>